<name>A0A7X6AUZ0_STRMQ</name>
<dbReference type="Proteomes" id="UP000536624">
    <property type="component" value="Unassembled WGS sequence"/>
</dbReference>
<keyword evidence="1" id="KW-0315">Glutamine amidotransferase</keyword>
<reference evidence="1 2" key="1">
    <citation type="submission" date="2020-02" db="EMBL/GenBank/DDBJ databases">
        <title>Streptomyces malaysiensis DSM14702 (JHCC583434, PFL_A843) Genome sequencing and assembly.</title>
        <authorList>
            <person name="Samborskyy M."/>
        </authorList>
    </citation>
    <scope>NUCLEOTIDE SEQUENCE [LARGE SCALE GENOMIC DNA]</scope>
    <source>
        <strain evidence="1 2">DSM 14702</strain>
    </source>
</reference>
<comment type="caution">
    <text evidence="1">The sequence shown here is derived from an EMBL/GenBank/DDBJ whole genome shotgun (WGS) entry which is preliminary data.</text>
</comment>
<evidence type="ECO:0000313" key="1">
    <source>
        <dbReference type="EMBL" id="NIY62616.1"/>
    </source>
</evidence>
<dbReference type="AlphaFoldDB" id="A0A7X6AUZ0"/>
<organism evidence="1 2">
    <name type="scientific">Streptomyces malaysiensis</name>
    <dbReference type="NCBI Taxonomy" id="92644"/>
    <lineage>
        <taxon>Bacteria</taxon>
        <taxon>Bacillati</taxon>
        <taxon>Actinomycetota</taxon>
        <taxon>Actinomycetes</taxon>
        <taxon>Kitasatosporales</taxon>
        <taxon>Streptomycetaceae</taxon>
        <taxon>Streptomyces</taxon>
        <taxon>Streptomyces violaceusniger group</taxon>
    </lineage>
</organism>
<evidence type="ECO:0000313" key="2">
    <source>
        <dbReference type="Proteomes" id="UP000536624"/>
    </source>
</evidence>
<sequence length="126" mass="12644">MVSGFPSIRLTETSAVDVDVDVDVDKKSVIVVPGAAGSLSPDPGVAGGIGWIPGQAGSTDLPGLLREALARPEMTVATACGGSILLAHAGLADGRPLVTHERGQDLAGAKAARRGNWCPVVGLPGR</sequence>
<keyword evidence="1" id="KW-0808">Transferase</keyword>
<dbReference type="InterPro" id="IPR029062">
    <property type="entry name" value="Class_I_gatase-like"/>
</dbReference>
<protein>
    <submittedName>
        <fullName evidence="1">Glutamine amidotransferase</fullName>
    </submittedName>
</protein>
<dbReference type="RefSeq" id="WP_208972843.1">
    <property type="nucleotide sequence ID" value="NZ_JAALLH010000001.1"/>
</dbReference>
<dbReference type="SUPFAM" id="SSF52317">
    <property type="entry name" value="Class I glutamine amidotransferase-like"/>
    <property type="match status" value="1"/>
</dbReference>
<dbReference type="EMBL" id="JAALLH010000001">
    <property type="protein sequence ID" value="NIY62616.1"/>
    <property type="molecule type" value="Genomic_DNA"/>
</dbReference>
<accession>A0A7X6AUZ0</accession>
<dbReference type="GO" id="GO:0016740">
    <property type="term" value="F:transferase activity"/>
    <property type="evidence" value="ECO:0007669"/>
    <property type="project" value="UniProtKB-KW"/>
</dbReference>
<gene>
    <name evidence="1" type="ORF">SMALB_0536</name>
</gene>
<proteinExistence type="predicted"/>
<dbReference type="Gene3D" id="3.40.50.880">
    <property type="match status" value="1"/>
</dbReference>